<dbReference type="Proteomes" id="UP001500121">
    <property type="component" value="Unassembled WGS sequence"/>
</dbReference>
<reference evidence="3" key="1">
    <citation type="journal article" date="2019" name="Int. J. Syst. Evol. Microbiol.">
        <title>The Global Catalogue of Microorganisms (GCM) 10K type strain sequencing project: providing services to taxonomists for standard genome sequencing and annotation.</title>
        <authorList>
            <consortium name="The Broad Institute Genomics Platform"/>
            <consortium name="The Broad Institute Genome Sequencing Center for Infectious Disease"/>
            <person name="Wu L."/>
            <person name="Ma J."/>
        </authorList>
    </citation>
    <scope>NUCLEOTIDE SEQUENCE [LARGE SCALE GENOMIC DNA]</scope>
    <source>
        <strain evidence="3">JCM 19015</strain>
    </source>
</reference>
<sequence>MTRFPRTASGALAVLVVALCAACTAQGPAPSASSAPAAPTAAPATSAPLQGATADANPFGAGSFWRASIASAPTAPTSRAMVDYLVSTITDRYNGIAAFNAHSYNSHLYVATASTPRLDVGFTNCQGKKATPSGLSGDGGQFDDVPIPVGAVAAVGTDQELSVYSPATDQLWEFWKAVRTADGGWAACWGGRMDGVSTSPGYFLGGFGATATGLPNAGGAVRLAEVQAGRIDHAISIAIPAPAVDTVFSWPAQRSDGFDANPAALPEGSRLRLPAGLDLTALKLTPAGLAIAKAAQQYGFVVVDKAGSVSVVAEAVDKVDGVDPWKTALNGVPDYAVLKNFPWTSLQVIQRDYGKPAQ</sequence>
<organism evidence="2 3">
    <name type="scientific">Amnibacterium soli</name>
    <dbReference type="NCBI Taxonomy" id="1282736"/>
    <lineage>
        <taxon>Bacteria</taxon>
        <taxon>Bacillati</taxon>
        <taxon>Actinomycetota</taxon>
        <taxon>Actinomycetes</taxon>
        <taxon>Micrococcales</taxon>
        <taxon>Microbacteriaceae</taxon>
        <taxon>Amnibacterium</taxon>
    </lineage>
</organism>
<proteinExistence type="predicted"/>
<feature type="signal peptide" evidence="1">
    <location>
        <begin position="1"/>
        <end position="25"/>
    </location>
</feature>
<dbReference type="RefSeq" id="WP_345481855.1">
    <property type="nucleotide sequence ID" value="NZ_BAABLP010000006.1"/>
</dbReference>
<keyword evidence="3" id="KW-1185">Reference proteome</keyword>
<accession>A0ABP8ZCZ1</accession>
<evidence type="ECO:0000313" key="2">
    <source>
        <dbReference type="EMBL" id="GAA4753056.1"/>
    </source>
</evidence>
<keyword evidence="1" id="KW-0732">Signal</keyword>
<evidence type="ECO:0000256" key="1">
    <source>
        <dbReference type="SAM" id="SignalP"/>
    </source>
</evidence>
<dbReference type="EMBL" id="BAABLP010000006">
    <property type="protein sequence ID" value="GAA4753056.1"/>
    <property type="molecule type" value="Genomic_DNA"/>
</dbReference>
<evidence type="ECO:0000313" key="3">
    <source>
        <dbReference type="Proteomes" id="UP001500121"/>
    </source>
</evidence>
<name>A0ABP8ZCZ1_9MICO</name>
<comment type="caution">
    <text evidence="2">The sequence shown here is derived from an EMBL/GenBank/DDBJ whole genome shotgun (WGS) entry which is preliminary data.</text>
</comment>
<feature type="chain" id="PRO_5045589717" evidence="1">
    <location>
        <begin position="26"/>
        <end position="358"/>
    </location>
</feature>
<gene>
    <name evidence="2" type="ORF">GCM10025783_27420</name>
</gene>
<protein>
    <submittedName>
        <fullName evidence="2">Uncharacterized protein</fullName>
    </submittedName>
</protein>